<dbReference type="AlphaFoldDB" id="A0A0U1KS10"/>
<name>A0A0U1KS10_9FIRM</name>
<keyword evidence="2" id="KW-1185">Reference proteome</keyword>
<reference evidence="2" key="1">
    <citation type="submission" date="2015-03" db="EMBL/GenBank/DDBJ databases">
        <authorList>
            <person name="Nijsse Bart"/>
        </authorList>
    </citation>
    <scope>NUCLEOTIDE SEQUENCE [LARGE SCALE GENOMIC DNA]</scope>
</reference>
<evidence type="ECO:0000313" key="1">
    <source>
        <dbReference type="EMBL" id="CQR70045.1"/>
    </source>
</evidence>
<sequence length="39" mass="4420">MCINKLSTVVDKVVSKYKILGISIKLEILRNIIKMSVDN</sequence>
<evidence type="ECO:0000313" key="2">
    <source>
        <dbReference type="Proteomes" id="UP000049855"/>
    </source>
</evidence>
<gene>
    <name evidence="1" type="ORF">SpAn4DRAFT_4910</name>
</gene>
<accession>A0A0U1KS10</accession>
<organism evidence="1 2">
    <name type="scientific">Sporomusa ovata</name>
    <dbReference type="NCBI Taxonomy" id="2378"/>
    <lineage>
        <taxon>Bacteria</taxon>
        <taxon>Bacillati</taxon>
        <taxon>Bacillota</taxon>
        <taxon>Negativicutes</taxon>
        <taxon>Selenomonadales</taxon>
        <taxon>Sporomusaceae</taxon>
        <taxon>Sporomusa</taxon>
    </lineage>
</organism>
<dbReference type="EMBL" id="CTRP01000001">
    <property type="protein sequence ID" value="CQR70045.1"/>
    <property type="molecule type" value="Genomic_DNA"/>
</dbReference>
<dbReference type="Proteomes" id="UP000049855">
    <property type="component" value="Unassembled WGS sequence"/>
</dbReference>
<proteinExistence type="predicted"/>
<protein>
    <submittedName>
        <fullName evidence="1">Uncharacterized protein</fullName>
    </submittedName>
</protein>